<evidence type="ECO:0000313" key="2">
    <source>
        <dbReference type="Proteomes" id="UP001211907"/>
    </source>
</evidence>
<gene>
    <name evidence="1" type="ORF">HK100_007896</name>
</gene>
<name>A0AAD5T526_9FUNG</name>
<comment type="caution">
    <text evidence="1">The sequence shown here is derived from an EMBL/GenBank/DDBJ whole genome shotgun (WGS) entry which is preliminary data.</text>
</comment>
<keyword evidence="2" id="KW-1185">Reference proteome</keyword>
<accession>A0AAD5T526</accession>
<sequence length="113" mass="13292">MYLCAQFSHRIQSIVQTEKVVALIRVLLQIQYYAALILLKQTTAALLKLKEYLETLMLPKWLQIYRIFHVQLEQDVVNSRQQLHKLARLEQSAVQTLTYATIQLRAKSKCQVY</sequence>
<evidence type="ECO:0000313" key="1">
    <source>
        <dbReference type="EMBL" id="KAJ3130601.1"/>
    </source>
</evidence>
<dbReference type="EMBL" id="JADGJH010000376">
    <property type="protein sequence ID" value="KAJ3130601.1"/>
    <property type="molecule type" value="Genomic_DNA"/>
</dbReference>
<reference evidence="1" key="1">
    <citation type="submission" date="2020-05" db="EMBL/GenBank/DDBJ databases">
        <title>Phylogenomic resolution of chytrid fungi.</title>
        <authorList>
            <person name="Stajich J.E."/>
            <person name="Amses K."/>
            <person name="Simmons R."/>
            <person name="Seto K."/>
            <person name="Myers J."/>
            <person name="Bonds A."/>
            <person name="Quandt C.A."/>
            <person name="Barry K."/>
            <person name="Liu P."/>
            <person name="Grigoriev I."/>
            <person name="Longcore J.E."/>
            <person name="James T.Y."/>
        </authorList>
    </citation>
    <scope>NUCLEOTIDE SEQUENCE</scope>
    <source>
        <strain evidence="1">JEL0513</strain>
    </source>
</reference>
<proteinExistence type="predicted"/>
<organism evidence="1 2">
    <name type="scientific">Physocladia obscura</name>
    <dbReference type="NCBI Taxonomy" id="109957"/>
    <lineage>
        <taxon>Eukaryota</taxon>
        <taxon>Fungi</taxon>
        <taxon>Fungi incertae sedis</taxon>
        <taxon>Chytridiomycota</taxon>
        <taxon>Chytridiomycota incertae sedis</taxon>
        <taxon>Chytridiomycetes</taxon>
        <taxon>Chytridiales</taxon>
        <taxon>Chytriomycetaceae</taxon>
        <taxon>Physocladia</taxon>
    </lineage>
</organism>
<dbReference type="Proteomes" id="UP001211907">
    <property type="component" value="Unassembled WGS sequence"/>
</dbReference>
<dbReference type="AlphaFoldDB" id="A0AAD5T526"/>
<protein>
    <submittedName>
        <fullName evidence="1">Uncharacterized protein</fullName>
    </submittedName>
</protein>